<feature type="compositionally biased region" description="Basic and acidic residues" evidence="6">
    <location>
        <begin position="17"/>
        <end position="26"/>
    </location>
</feature>
<dbReference type="GO" id="GO:0051082">
    <property type="term" value="F:unfolded protein binding"/>
    <property type="evidence" value="ECO:0007669"/>
    <property type="project" value="TreeGrafter"/>
</dbReference>
<dbReference type="eggNOG" id="COG0576">
    <property type="taxonomic scope" value="Bacteria"/>
</dbReference>
<dbReference type="Gene3D" id="2.30.22.10">
    <property type="entry name" value="Head domain of nucleotide exchange factor GrpE"/>
    <property type="match status" value="1"/>
</dbReference>
<evidence type="ECO:0000313" key="7">
    <source>
        <dbReference type="EMBL" id="CCH71115.1"/>
    </source>
</evidence>
<dbReference type="AlphaFoldDB" id="N0E550"/>
<dbReference type="HOGENOM" id="CLU_057217_4_0_11"/>
<dbReference type="RefSeq" id="WP_010850947.1">
    <property type="nucleotide sequence ID" value="NZ_HF570956.1"/>
</dbReference>
<evidence type="ECO:0000256" key="1">
    <source>
        <dbReference type="ARBA" id="ARBA00009054"/>
    </source>
</evidence>
<evidence type="ECO:0000256" key="2">
    <source>
        <dbReference type="ARBA" id="ARBA00023186"/>
    </source>
</evidence>
<keyword evidence="3" id="KW-0346">Stress response</keyword>
<dbReference type="SUPFAM" id="SSF58014">
    <property type="entry name" value="Coiled-coil domain of nucleotide exchange factor GrpE"/>
    <property type="match status" value="1"/>
</dbReference>
<dbReference type="InterPro" id="IPR009012">
    <property type="entry name" value="GrpE_head"/>
</dbReference>
<dbReference type="SUPFAM" id="SSF51064">
    <property type="entry name" value="Head domain of nucleotide exchange factor GrpE"/>
    <property type="match status" value="1"/>
</dbReference>
<dbReference type="InterPro" id="IPR013805">
    <property type="entry name" value="GrpE_CC"/>
</dbReference>
<keyword evidence="2 3" id="KW-0143">Chaperone</keyword>
<dbReference type="GO" id="GO:0051087">
    <property type="term" value="F:protein-folding chaperone binding"/>
    <property type="evidence" value="ECO:0007669"/>
    <property type="project" value="InterPro"/>
</dbReference>
<dbReference type="PANTHER" id="PTHR21237:SF23">
    <property type="entry name" value="GRPE PROTEIN HOMOLOG, MITOCHONDRIAL"/>
    <property type="match status" value="1"/>
</dbReference>
<dbReference type="PANTHER" id="PTHR21237">
    <property type="entry name" value="GRPE PROTEIN"/>
    <property type="match status" value="1"/>
</dbReference>
<name>N0E550_9MICO</name>
<comment type="similarity">
    <text evidence="1 3 4">Belongs to the GrpE family.</text>
</comment>
<dbReference type="Gene3D" id="3.90.20.20">
    <property type="match status" value="1"/>
</dbReference>
<dbReference type="GO" id="GO:0005737">
    <property type="term" value="C:cytoplasm"/>
    <property type="evidence" value="ECO:0007669"/>
    <property type="project" value="UniProtKB-SubCell"/>
</dbReference>
<dbReference type="EMBL" id="CAIZ01000153">
    <property type="protein sequence ID" value="CCH71115.1"/>
    <property type="molecule type" value="Genomic_DNA"/>
</dbReference>
<evidence type="ECO:0000256" key="4">
    <source>
        <dbReference type="RuleBase" id="RU004478"/>
    </source>
</evidence>
<reference evidence="7 8" key="1">
    <citation type="journal article" date="2013" name="ISME J.">
        <title>A metabolic model for members of the genus Tetrasphaera involved in enhanced biological phosphorus removal.</title>
        <authorList>
            <person name="Kristiansen R."/>
            <person name="Nguyen H.T.T."/>
            <person name="Saunders A.M."/>
            <person name="Nielsen J.L."/>
            <person name="Wimmer R."/>
            <person name="Le V.Q."/>
            <person name="McIlroy S.J."/>
            <person name="Petrovski S."/>
            <person name="Seviour R.J."/>
            <person name="Calteau A."/>
            <person name="Nielsen K.L."/>
            <person name="Nielsen P.H."/>
        </authorList>
    </citation>
    <scope>NUCLEOTIDE SEQUENCE [LARGE SCALE GENOMIC DNA]</scope>
    <source>
        <strain evidence="7 8">Lp2</strain>
    </source>
</reference>
<protein>
    <recommendedName>
        <fullName evidence="3">Protein GrpE</fullName>
    </recommendedName>
    <alternativeName>
        <fullName evidence="3">HSP-70 cofactor</fullName>
    </alternativeName>
</protein>
<dbReference type="GO" id="GO:0006457">
    <property type="term" value="P:protein folding"/>
    <property type="evidence" value="ECO:0007669"/>
    <property type="project" value="InterPro"/>
</dbReference>
<organism evidence="7 8">
    <name type="scientific">Phycicoccus elongatus Lp2</name>
    <dbReference type="NCBI Taxonomy" id="1193181"/>
    <lineage>
        <taxon>Bacteria</taxon>
        <taxon>Bacillati</taxon>
        <taxon>Actinomycetota</taxon>
        <taxon>Actinomycetes</taxon>
        <taxon>Micrococcales</taxon>
        <taxon>Intrasporangiaceae</taxon>
        <taxon>Phycicoccus</taxon>
    </lineage>
</organism>
<evidence type="ECO:0000256" key="5">
    <source>
        <dbReference type="SAM" id="Coils"/>
    </source>
</evidence>
<dbReference type="GO" id="GO:0000774">
    <property type="term" value="F:adenyl-nucleotide exchange factor activity"/>
    <property type="evidence" value="ECO:0007669"/>
    <property type="project" value="InterPro"/>
</dbReference>
<comment type="function">
    <text evidence="3">Participates actively in the response to hyperosmotic and heat shock by preventing the aggregation of stress-denatured proteins, in association with DnaK and GrpE. It is the nucleotide exchange factor for DnaK and may function as a thermosensor. Unfolded proteins bind initially to DnaJ; upon interaction with the DnaJ-bound protein, DnaK hydrolyzes its bound ATP, resulting in the formation of a stable complex. GrpE releases ADP from DnaK; ATP binding to DnaK triggers the release of the substrate protein, thus completing the reaction cycle. Several rounds of ATP-dependent interactions between DnaJ, DnaK and GrpE are required for fully efficient folding.</text>
</comment>
<keyword evidence="8" id="KW-1185">Reference proteome</keyword>
<keyword evidence="3" id="KW-0963">Cytoplasm</keyword>
<proteinExistence type="inferred from homology"/>
<comment type="subunit">
    <text evidence="3">Homodimer.</text>
</comment>
<gene>
    <name evidence="3 7" type="primary">grpE</name>
    <name evidence="7" type="ORF">BN10_800019</name>
</gene>
<evidence type="ECO:0000313" key="8">
    <source>
        <dbReference type="Proteomes" id="UP000013167"/>
    </source>
</evidence>
<dbReference type="CDD" id="cd00446">
    <property type="entry name" value="GrpE"/>
    <property type="match status" value="1"/>
</dbReference>
<evidence type="ECO:0000256" key="3">
    <source>
        <dbReference type="HAMAP-Rule" id="MF_01151"/>
    </source>
</evidence>
<dbReference type="GO" id="GO:0042803">
    <property type="term" value="F:protein homodimerization activity"/>
    <property type="evidence" value="ECO:0007669"/>
    <property type="project" value="InterPro"/>
</dbReference>
<dbReference type="STRING" id="1193181.BN10_800019"/>
<evidence type="ECO:0000256" key="6">
    <source>
        <dbReference type="SAM" id="MobiDB-lite"/>
    </source>
</evidence>
<comment type="subcellular location">
    <subcellularLocation>
        <location evidence="3">Cytoplasm</location>
    </subcellularLocation>
</comment>
<dbReference type="PRINTS" id="PR00773">
    <property type="entry name" value="GRPEPROTEIN"/>
</dbReference>
<feature type="compositionally biased region" description="Low complexity" evidence="6">
    <location>
        <begin position="41"/>
        <end position="63"/>
    </location>
</feature>
<comment type="caution">
    <text evidence="7">The sequence shown here is derived from an EMBL/GenBank/DDBJ whole genome shotgun (WGS) entry which is preliminary data.</text>
</comment>
<dbReference type="HAMAP" id="MF_01151">
    <property type="entry name" value="GrpE"/>
    <property type="match status" value="1"/>
</dbReference>
<keyword evidence="5" id="KW-0175">Coiled coil</keyword>
<dbReference type="Proteomes" id="UP000013167">
    <property type="component" value="Unassembled WGS sequence"/>
</dbReference>
<dbReference type="InterPro" id="IPR000740">
    <property type="entry name" value="GrpE"/>
</dbReference>
<accession>N0E550</accession>
<feature type="region of interest" description="Disordered" evidence="6">
    <location>
        <begin position="1"/>
        <end position="63"/>
    </location>
</feature>
<dbReference type="Pfam" id="PF01025">
    <property type="entry name" value="GrpE"/>
    <property type="match status" value="1"/>
</dbReference>
<feature type="coiled-coil region" evidence="5">
    <location>
        <begin position="87"/>
        <end position="114"/>
    </location>
</feature>
<sequence>MTARHNHHGDEASAEPGGRDEFDHAAEGAQDDAVNTEAVNEGVASAQAGATAPGAEASGATASAASAESVATATEGADATSEAETLAAQRLDDLQRLNAEYVNYKRRVDRDRALTQERAVRDVLEALLPVLDDIQGARDHGDLTDGPFAAIADKLEASLGKYGLTRFGDKGEAFDPMVHEALMHQAWPDGDPALDGAEGTTVVMVLQPGYKTGDTVIRPARVAVADPA</sequence>